<dbReference type="PANTHER" id="PTHR28005">
    <property type="entry name" value="AUTOPHAGY-RELATED PROTEIN 17"/>
    <property type="match status" value="1"/>
</dbReference>
<evidence type="ECO:0000256" key="6">
    <source>
        <dbReference type="RuleBase" id="RU368080"/>
    </source>
</evidence>
<feature type="compositionally biased region" description="Low complexity" evidence="7">
    <location>
        <begin position="199"/>
        <end position="215"/>
    </location>
</feature>
<keyword evidence="5" id="KW-0472">Membrane</keyword>
<evidence type="ECO:0000256" key="7">
    <source>
        <dbReference type="SAM" id="MobiDB-lite"/>
    </source>
</evidence>
<evidence type="ECO:0000259" key="8">
    <source>
        <dbReference type="Pfam" id="PF04108"/>
    </source>
</evidence>
<sequence length="509" mass="57334">MSTSPPTNRSQGSLSHSNSQSHSHSMSHHDVSLETLVAHLLASKRSLASISTVWRANEIVTSARSALEESAVLSARTGFLRSGISEQVKILRRVRGGIENVYKEGQRDFKNVIRTLDSANARLESTMDILRSTMVEAAFRPEKEEPRSLLDFVDEQGVETMRDALKESIREAREAQTEFDSSILSFDDDLRSLKAAMKSSPQSSTSLSHSDLSSPIPSHLHTLETHAQEMAALLDSLVSHFDLCVKAIRHTEGGYAAVRKAASSQPPESDPVSVSGVMNSENDPSASPTVSHEERQEMLDVLEKDAAQVDDVVMELRDYLNDMESKHEEILEHISHLTLMHSETTTAYSLLETVGARLPGYIIASQDFRIHWEETKINISEQLSELESMRIFYSNYFSSYDSLILEVYRRKQSDDKVKSIMRKAVEQIEKVYEADVREREGFRVDVGDYLPVDLWGGVNRPPRRWEFVQKGREDEGNWEGLEGSMPVLERGVVEAAGRRDRERQRKGDV</sequence>
<keyword evidence="10" id="KW-1185">Reference proteome</keyword>
<comment type="similarity">
    <text evidence="1 6">Belongs to the ATG17 family.</text>
</comment>
<feature type="region of interest" description="Disordered" evidence="7">
    <location>
        <begin position="196"/>
        <end position="215"/>
    </location>
</feature>
<feature type="region of interest" description="Disordered" evidence="7">
    <location>
        <begin position="259"/>
        <end position="295"/>
    </location>
</feature>
<dbReference type="InterPro" id="IPR045326">
    <property type="entry name" value="ATG17-like_dom"/>
</dbReference>
<feature type="compositionally biased region" description="Polar residues" evidence="7">
    <location>
        <begin position="276"/>
        <end position="290"/>
    </location>
</feature>
<name>A0ABR4CWC9_9HELO</name>
<evidence type="ECO:0000256" key="4">
    <source>
        <dbReference type="ARBA" id="ARBA00023006"/>
    </source>
</evidence>
<feature type="region of interest" description="Disordered" evidence="7">
    <location>
        <begin position="1"/>
        <end position="29"/>
    </location>
</feature>
<dbReference type="EMBL" id="JAZHXI010000002">
    <property type="protein sequence ID" value="KAL2074098.1"/>
    <property type="molecule type" value="Genomic_DNA"/>
</dbReference>
<evidence type="ECO:0000256" key="3">
    <source>
        <dbReference type="ARBA" id="ARBA00022490"/>
    </source>
</evidence>
<proteinExistence type="inferred from homology"/>
<keyword evidence="4 6" id="KW-0072">Autophagy</keyword>
<feature type="compositionally biased region" description="Low complexity" evidence="7">
    <location>
        <begin position="10"/>
        <end position="24"/>
    </location>
</feature>
<comment type="subcellular location">
    <subcellularLocation>
        <location evidence="6">Cytoplasm</location>
    </subcellularLocation>
    <subcellularLocation>
        <location evidence="6">Preautophagosomal structure membrane</location>
        <topology evidence="6">Peripheral membrane protein</topology>
    </subcellularLocation>
</comment>
<evidence type="ECO:0000256" key="5">
    <source>
        <dbReference type="ARBA" id="ARBA00023136"/>
    </source>
</evidence>
<comment type="function">
    <text evidence="6">Autophagy-specific protein that functions in response to autophagy-inducing signals as a scaffold to recruit other ATG proteins to organize preautophagosomal structure (PAS) formation. Modulates the timing and magnitude of the autophagy response, such as the size of the sequestering vesicles. Plays particularly a role in pexophagy and nucleophagy.</text>
</comment>
<evidence type="ECO:0000256" key="2">
    <source>
        <dbReference type="ARBA" id="ARBA00013806"/>
    </source>
</evidence>
<evidence type="ECO:0000313" key="10">
    <source>
        <dbReference type="Proteomes" id="UP001595075"/>
    </source>
</evidence>
<feature type="domain" description="Autophagy protein ATG17-like" evidence="8">
    <location>
        <begin position="46"/>
        <end position="450"/>
    </location>
</feature>
<gene>
    <name evidence="9" type="ORF">VTL71DRAFT_7876</name>
</gene>
<dbReference type="PANTHER" id="PTHR28005:SF1">
    <property type="entry name" value="AUTOPHAGY-RELATED PROTEIN 17"/>
    <property type="match status" value="1"/>
</dbReference>
<keyword evidence="3 6" id="KW-0963">Cytoplasm</keyword>
<organism evidence="9 10">
    <name type="scientific">Oculimacula yallundae</name>
    <dbReference type="NCBI Taxonomy" id="86028"/>
    <lineage>
        <taxon>Eukaryota</taxon>
        <taxon>Fungi</taxon>
        <taxon>Dikarya</taxon>
        <taxon>Ascomycota</taxon>
        <taxon>Pezizomycotina</taxon>
        <taxon>Leotiomycetes</taxon>
        <taxon>Helotiales</taxon>
        <taxon>Ploettnerulaceae</taxon>
        <taxon>Oculimacula</taxon>
    </lineage>
</organism>
<reference evidence="9 10" key="1">
    <citation type="journal article" date="2024" name="Commun. Biol.">
        <title>Comparative genomic analysis of thermophilic fungi reveals convergent evolutionary adaptations and gene losses.</title>
        <authorList>
            <person name="Steindorff A.S."/>
            <person name="Aguilar-Pontes M.V."/>
            <person name="Robinson A.J."/>
            <person name="Andreopoulos B."/>
            <person name="LaButti K."/>
            <person name="Kuo A."/>
            <person name="Mondo S."/>
            <person name="Riley R."/>
            <person name="Otillar R."/>
            <person name="Haridas S."/>
            <person name="Lipzen A."/>
            <person name="Grimwood J."/>
            <person name="Schmutz J."/>
            <person name="Clum A."/>
            <person name="Reid I.D."/>
            <person name="Moisan M.C."/>
            <person name="Butler G."/>
            <person name="Nguyen T.T.M."/>
            <person name="Dewar K."/>
            <person name="Conant G."/>
            <person name="Drula E."/>
            <person name="Henrissat B."/>
            <person name="Hansel C."/>
            <person name="Singer S."/>
            <person name="Hutchinson M.I."/>
            <person name="de Vries R.P."/>
            <person name="Natvig D.O."/>
            <person name="Powell A.J."/>
            <person name="Tsang A."/>
            <person name="Grigoriev I.V."/>
        </authorList>
    </citation>
    <scope>NUCLEOTIDE SEQUENCE [LARGE SCALE GENOMIC DNA]</scope>
    <source>
        <strain evidence="9 10">CBS 494.80</strain>
    </source>
</reference>
<dbReference type="Proteomes" id="UP001595075">
    <property type="component" value="Unassembled WGS sequence"/>
</dbReference>
<dbReference type="InterPro" id="IPR007240">
    <property type="entry name" value="Atg17"/>
</dbReference>
<evidence type="ECO:0000256" key="1">
    <source>
        <dbReference type="ARBA" id="ARBA00006259"/>
    </source>
</evidence>
<dbReference type="Pfam" id="PF04108">
    <property type="entry name" value="ATG17_like"/>
    <property type="match status" value="1"/>
</dbReference>
<accession>A0ABR4CWC9</accession>
<protein>
    <recommendedName>
        <fullName evidence="2 6">Autophagy-related protein 17</fullName>
    </recommendedName>
</protein>
<evidence type="ECO:0000313" key="9">
    <source>
        <dbReference type="EMBL" id="KAL2074098.1"/>
    </source>
</evidence>
<comment type="caution">
    <text evidence="9">The sequence shown here is derived from an EMBL/GenBank/DDBJ whole genome shotgun (WGS) entry which is preliminary data.</text>
</comment>